<name>A0A0P7J833_9RHOB</name>
<dbReference type="Proteomes" id="UP000050471">
    <property type="component" value="Unassembled WGS sequence"/>
</dbReference>
<sequence>MDFAQIVDNKFEFVRQEADNDTFRTSQFEAWLLTRLEGQKPGHWFDRLEISVVAQFCEKAGVALCFGAQASPGQLKADQLAAATGEAFERLISSVDGFQPLLCEIWKNCPSSRGGYYSGFGNLWRWLVTVQSDQRYEPLVSEVAEFVFDHQPIPAGTFLLGQECKERRYHSVNSAAATFGLNTSRTVRLLKKMTEKGRILSVDEVEPLLSKIASHLPRVKAAKRLGVTPDMFDRFKSVGLVRPVFSTENVADLYSQHDIDDLRNAVLGQTVLVQGPPPGCSRIAAVASAASIKAEEIISMIVEKQLSFVGREQGAHRICDLYVNREELRDLVYGPAAWPPKGWLTIEQSRVALHLNTETIAWFMRQGHLPTRPHWNQRQRRHSRLIAEADLAVFSDRYVSLGALAAEARIQANHVARRLERKGIIPIDFPQNLNKVFLREMVQPADHVGRPSPPPPDK</sequence>
<protein>
    <submittedName>
        <fullName evidence="1">Uncharacterized protein</fullName>
    </submittedName>
</protein>
<proteinExistence type="predicted"/>
<comment type="caution">
    <text evidence="1">The sequence shown here is derived from an EMBL/GenBank/DDBJ whole genome shotgun (WGS) entry which is preliminary data.</text>
</comment>
<dbReference type="EMBL" id="LKBA01000001">
    <property type="protein sequence ID" value="KPN64756.1"/>
    <property type="molecule type" value="Genomic_DNA"/>
</dbReference>
<gene>
    <name evidence="1" type="ORF">AKJ29_05825</name>
</gene>
<evidence type="ECO:0000313" key="1">
    <source>
        <dbReference type="EMBL" id="KPN64756.1"/>
    </source>
</evidence>
<accession>A0A0P7J833</accession>
<keyword evidence="2" id="KW-1185">Reference proteome</keyword>
<reference evidence="1" key="1">
    <citation type="submission" date="2015-09" db="EMBL/GenBank/DDBJ databases">
        <title>Draft genome sequence of Aliiroseovarius crassostreae CV919-312TSm, the causative agent of Roseovarius Oyster Disease (formerly Juvenile Oyster Disease).</title>
        <authorList>
            <person name="Kessner L."/>
            <person name="Spinard E."/>
            <person name="Nelson D."/>
        </authorList>
    </citation>
    <scope>NUCLEOTIDE SEQUENCE [LARGE SCALE GENOMIC DNA]</scope>
    <source>
        <strain evidence="1">CV919-312</strain>
    </source>
</reference>
<dbReference type="AlphaFoldDB" id="A0A0P7J833"/>
<evidence type="ECO:0000313" key="2">
    <source>
        <dbReference type="Proteomes" id="UP000050471"/>
    </source>
</evidence>
<dbReference type="STRING" id="154981.AKJ29_05825"/>
<organism evidence="1 2">
    <name type="scientific">Aliiroseovarius crassostreae</name>
    <dbReference type="NCBI Taxonomy" id="154981"/>
    <lineage>
        <taxon>Bacteria</taxon>
        <taxon>Pseudomonadati</taxon>
        <taxon>Pseudomonadota</taxon>
        <taxon>Alphaproteobacteria</taxon>
        <taxon>Rhodobacterales</taxon>
        <taxon>Paracoccaceae</taxon>
        <taxon>Aliiroseovarius</taxon>
    </lineage>
</organism>